<feature type="transmembrane region" description="Helical" evidence="1">
    <location>
        <begin position="430"/>
        <end position="456"/>
    </location>
</feature>
<feature type="transmembrane region" description="Helical" evidence="1">
    <location>
        <begin position="849"/>
        <end position="867"/>
    </location>
</feature>
<feature type="transmembrane region" description="Helical" evidence="1">
    <location>
        <begin position="359"/>
        <end position="383"/>
    </location>
</feature>
<protein>
    <submittedName>
        <fullName evidence="2">Hydrophobe/amphiphile efflux-1 (HAE1) family protein</fullName>
    </submittedName>
</protein>
<dbReference type="RefSeq" id="WP_183730474.1">
    <property type="nucleotide sequence ID" value="NZ_JACHID010000004.1"/>
</dbReference>
<dbReference type="PANTHER" id="PTHR32063:SF0">
    <property type="entry name" value="SWARMING MOTILITY PROTEIN SWRC"/>
    <property type="match status" value="1"/>
</dbReference>
<feature type="transmembrane region" description="Helical" evidence="1">
    <location>
        <begin position="527"/>
        <end position="545"/>
    </location>
</feature>
<dbReference type="GO" id="GO:0005886">
    <property type="term" value="C:plasma membrane"/>
    <property type="evidence" value="ECO:0007669"/>
    <property type="project" value="TreeGrafter"/>
</dbReference>
<feature type="transmembrane region" description="Helical" evidence="1">
    <location>
        <begin position="12"/>
        <end position="29"/>
    </location>
</feature>
<feature type="transmembrane region" description="Helical" evidence="1">
    <location>
        <begin position="874"/>
        <end position="898"/>
    </location>
</feature>
<reference evidence="2 3" key="1">
    <citation type="submission" date="2020-08" db="EMBL/GenBank/DDBJ databases">
        <title>Genomic Encyclopedia of Type Strains, Phase IV (KMG-IV): sequencing the most valuable type-strain genomes for metagenomic binning, comparative biology and taxonomic classification.</title>
        <authorList>
            <person name="Goeker M."/>
        </authorList>
    </citation>
    <scope>NUCLEOTIDE SEQUENCE [LARGE SCALE GENOMIC DNA]</scope>
    <source>
        <strain evidence="2 3">DSM 22071</strain>
    </source>
</reference>
<keyword evidence="3" id="KW-1185">Reference proteome</keyword>
<organism evidence="2 3">
    <name type="scientific">Desulfurispira natronophila</name>
    <dbReference type="NCBI Taxonomy" id="682562"/>
    <lineage>
        <taxon>Bacteria</taxon>
        <taxon>Pseudomonadati</taxon>
        <taxon>Chrysiogenota</taxon>
        <taxon>Chrysiogenia</taxon>
        <taxon>Chrysiogenales</taxon>
        <taxon>Chrysiogenaceae</taxon>
        <taxon>Desulfurispira</taxon>
    </lineage>
</organism>
<evidence type="ECO:0000313" key="2">
    <source>
        <dbReference type="EMBL" id="MBB5021563.1"/>
    </source>
</evidence>
<feature type="transmembrane region" description="Helical" evidence="1">
    <location>
        <begin position="904"/>
        <end position="927"/>
    </location>
</feature>
<accession>A0A7W7Y3X3</accession>
<dbReference type="AlphaFoldDB" id="A0A7W7Y3X3"/>
<proteinExistence type="predicted"/>
<dbReference type="Gene3D" id="3.30.70.1440">
    <property type="entry name" value="Multidrug efflux transporter AcrB pore domain"/>
    <property type="match status" value="1"/>
</dbReference>
<dbReference type="Gene3D" id="3.30.2090.10">
    <property type="entry name" value="Multidrug efflux transporter AcrB TolC docking domain, DN and DC subdomains"/>
    <property type="match status" value="2"/>
</dbReference>
<comment type="caution">
    <text evidence="2">The sequence shown here is derived from an EMBL/GenBank/DDBJ whole genome shotgun (WGS) entry which is preliminary data.</text>
</comment>
<dbReference type="SUPFAM" id="SSF82714">
    <property type="entry name" value="Multidrug efflux transporter AcrB TolC docking domain, DN and DC subdomains"/>
    <property type="match status" value="2"/>
</dbReference>
<name>A0A7W7Y3X3_9BACT</name>
<feature type="transmembrane region" description="Helical" evidence="1">
    <location>
        <begin position="333"/>
        <end position="352"/>
    </location>
</feature>
<dbReference type="PANTHER" id="PTHR32063">
    <property type="match status" value="1"/>
</dbReference>
<feature type="transmembrane region" description="Helical" evidence="1">
    <location>
        <begin position="462"/>
        <end position="485"/>
    </location>
</feature>
<dbReference type="InterPro" id="IPR027463">
    <property type="entry name" value="AcrB_DN_DC_subdom"/>
</dbReference>
<keyword evidence="1" id="KW-1133">Transmembrane helix</keyword>
<dbReference type="Pfam" id="PF00873">
    <property type="entry name" value="ACR_tran"/>
    <property type="match status" value="1"/>
</dbReference>
<feature type="transmembrane region" description="Helical" evidence="1">
    <location>
        <begin position="389"/>
        <end position="410"/>
    </location>
</feature>
<dbReference type="SUPFAM" id="SSF82693">
    <property type="entry name" value="Multidrug efflux transporter AcrB pore domain, PN1, PN2, PC1 and PC2 subdomains"/>
    <property type="match status" value="3"/>
</dbReference>
<keyword evidence="1" id="KW-0812">Transmembrane</keyword>
<dbReference type="Gene3D" id="3.30.70.1320">
    <property type="entry name" value="Multidrug efflux transporter AcrB pore domain like"/>
    <property type="match status" value="1"/>
</dbReference>
<sequence>MIWNFCIRRPVLTIVVFLVAAIFGIYGLIQMPVQENPDIDFPIVSVNVVLPGAAPEIIESEIIDPLEGEINTIEGLRQLTSSSRSQTGMIIAEFELWRDIDVATQDVRDAVERARRMLPDEAEAPIVRKLDMGAQAIMWLTLTGDERWDEVRLTDYAENTIKTQVETLRGVGQIQVGGRRLYAVRITLDPERLAAHQLSVQDVVRSIQANNVDIPSGRIEGSQREFLIQVKGQFDSAEPFNDIVIAYRNDAPVRLGDVGEAADGIENDRQLARFAGQPTVGLGVVKQSDANTVELAKLLHERMTELAQDFPPGLEYHVAMDSSEYVEESIRDLATTILMATGLVVLVVMAFLRSWRGTIITAIAIPTSLLIGLAIINLLGFSINTLSMLGMILVIGIVIDDAIIVLERCYLHMEKGAEAKPAARVGTTEVAFPAIANSLALGAVFLPVAFMGGIIGRFFLEFGLTVAVTVFASTFVALTLTPVLCSRLLRHNGNTGPVVTKTERLFELLERGYHFLLRGAFAHRGQTVLAGIVVFILGVVIVIALPKEFAPMEDRSNFMVIFETPRGSALGETDKLAQQIEQILADMPEVQHQFLVVGMGQGGPGEPNRGMAFVRLVDRDQRELHQEQVMQQLRGKLGELTAGRAFVSEIGIAGAAGGSPIEVVIKHPEIETLAQQQEDVIRWMNDRPELFVGVRTNLELNNPELSIDIHREKATQLGISVADISNTLRHFFGSPTISSIERDARRYDVITDIKGRGELTPDILQSLYVRGSGGELVALDNIVTVTEAIGPAEIHRFNRMRSATISADTPPGVTLGTAVEKLEDYLEVNMPPGADYELAGMSQVFEESFYYLTLAVVMSIVFIYLVLAAQFESFLHPFTIMMSLPLATVGAFGGLWVAGETLNIYAFIGLIMLLGLVAKNAILLVDYTNVLMGRGMNMLDAAQEAAKVRFRPVIMTAISTILGMMPIALAFGAGGEARAPLGIAVAGGLAVSTFLTLLIIPVVYTLVDQLKQKFLGWLRGESPVRNETGEETA</sequence>
<gene>
    <name evidence="2" type="ORF">HNR37_000875</name>
</gene>
<evidence type="ECO:0000313" key="3">
    <source>
        <dbReference type="Proteomes" id="UP000528322"/>
    </source>
</evidence>
<feature type="transmembrane region" description="Helical" evidence="1">
    <location>
        <begin position="948"/>
        <end position="971"/>
    </location>
</feature>
<dbReference type="EMBL" id="JACHID010000004">
    <property type="protein sequence ID" value="MBB5021563.1"/>
    <property type="molecule type" value="Genomic_DNA"/>
</dbReference>
<keyword evidence="1" id="KW-0472">Membrane</keyword>
<dbReference type="SUPFAM" id="SSF82866">
    <property type="entry name" value="Multidrug efflux transporter AcrB transmembrane domain"/>
    <property type="match status" value="2"/>
</dbReference>
<dbReference type="Proteomes" id="UP000528322">
    <property type="component" value="Unassembled WGS sequence"/>
</dbReference>
<dbReference type="Gene3D" id="1.20.1640.10">
    <property type="entry name" value="Multidrug efflux transporter AcrB transmembrane domain"/>
    <property type="match status" value="2"/>
</dbReference>
<feature type="transmembrane region" description="Helical" evidence="1">
    <location>
        <begin position="983"/>
        <end position="1007"/>
    </location>
</feature>
<dbReference type="GO" id="GO:0042910">
    <property type="term" value="F:xenobiotic transmembrane transporter activity"/>
    <property type="evidence" value="ECO:0007669"/>
    <property type="project" value="TreeGrafter"/>
</dbReference>
<evidence type="ECO:0000256" key="1">
    <source>
        <dbReference type="SAM" id="Phobius"/>
    </source>
</evidence>
<dbReference type="InterPro" id="IPR001036">
    <property type="entry name" value="Acrflvin-R"/>
</dbReference>
<dbReference type="Gene3D" id="3.30.70.1430">
    <property type="entry name" value="Multidrug efflux transporter AcrB pore domain"/>
    <property type="match status" value="2"/>
</dbReference>
<dbReference type="PRINTS" id="PR00702">
    <property type="entry name" value="ACRIFLAVINRP"/>
</dbReference>